<feature type="transmembrane region" description="Helical" evidence="1">
    <location>
        <begin position="219"/>
        <end position="239"/>
    </location>
</feature>
<proteinExistence type="predicted"/>
<protein>
    <submittedName>
        <fullName evidence="2">Uncharacterized membrane protein</fullName>
    </submittedName>
</protein>
<name>A0A1M6MDQ0_9CLOT</name>
<gene>
    <name evidence="2" type="ORF">SAMN05444401_3959</name>
</gene>
<organism evidence="2 3">
    <name type="scientific">Clostridium amylolyticum</name>
    <dbReference type="NCBI Taxonomy" id="1121298"/>
    <lineage>
        <taxon>Bacteria</taxon>
        <taxon>Bacillati</taxon>
        <taxon>Bacillota</taxon>
        <taxon>Clostridia</taxon>
        <taxon>Eubacteriales</taxon>
        <taxon>Clostridiaceae</taxon>
        <taxon>Clostridium</taxon>
    </lineage>
</organism>
<feature type="transmembrane region" description="Helical" evidence="1">
    <location>
        <begin position="357"/>
        <end position="381"/>
    </location>
</feature>
<keyword evidence="1" id="KW-1133">Transmembrane helix</keyword>
<dbReference type="AlphaFoldDB" id="A0A1M6MDQ0"/>
<dbReference type="Pfam" id="PF05684">
    <property type="entry name" value="DUF819"/>
    <property type="match status" value="1"/>
</dbReference>
<dbReference type="PANTHER" id="PTHR34289:SF8">
    <property type="entry name" value="DUF819 DOMAIN-CONTAINING PROTEIN"/>
    <property type="match status" value="1"/>
</dbReference>
<evidence type="ECO:0000313" key="2">
    <source>
        <dbReference type="EMBL" id="SHJ81575.1"/>
    </source>
</evidence>
<sequence>MITNGFTYVAFLIFFAAMIVLAEKKSKGKFFTYVPAIVLLYFGAMLLSTLGVWQNSNKEITAVYKALKDNLLPAMIFLMLLRCDLRKIVKLGPKMLIGFFAATITIMIGFIVTYILFKGFYEPDTWKSFAALSGSWIGGTGNMIAVQGALDIPDSKLGYTLLMDSINYSIWVMFLLWAVSLAPKFNKWTKADTSVIDEIGAELSKHEEGLRKEIQFSDIIILLGVSLLVSALSIQFGGMLPKSTFFQGTTWTILIATVAGVIFAMTPLAKIPGSSQLSNLMLYTIVALIASRANFAELTKAPIYIISGFVILGIHALLLSLIGKLLKLDLFTLGVASLANIGGVASAPILAGAYSEALVPIGVLMALMGYIVGTGGGILVGKILSIL</sequence>
<feature type="transmembrane region" description="Helical" evidence="1">
    <location>
        <begin position="330"/>
        <end position="351"/>
    </location>
</feature>
<keyword evidence="3" id="KW-1185">Reference proteome</keyword>
<accession>A0A1M6MDQ0</accession>
<evidence type="ECO:0000313" key="3">
    <source>
        <dbReference type="Proteomes" id="UP000184080"/>
    </source>
</evidence>
<dbReference type="PANTHER" id="PTHR34289">
    <property type="entry name" value="PROTEIN, PUTATIVE (DUF819)-RELATED"/>
    <property type="match status" value="1"/>
</dbReference>
<keyword evidence="1" id="KW-0812">Transmembrane</keyword>
<evidence type="ECO:0000256" key="1">
    <source>
        <dbReference type="SAM" id="Phobius"/>
    </source>
</evidence>
<dbReference type="STRING" id="1121298.SAMN05444401_3959"/>
<feature type="transmembrane region" description="Helical" evidence="1">
    <location>
        <begin position="245"/>
        <end position="265"/>
    </location>
</feature>
<dbReference type="OrthoDB" id="653763at2"/>
<feature type="transmembrane region" description="Helical" evidence="1">
    <location>
        <begin position="165"/>
        <end position="182"/>
    </location>
</feature>
<dbReference type="InterPro" id="IPR008537">
    <property type="entry name" value="DUF819"/>
</dbReference>
<feature type="transmembrane region" description="Helical" evidence="1">
    <location>
        <begin position="95"/>
        <end position="117"/>
    </location>
</feature>
<feature type="transmembrane region" description="Helical" evidence="1">
    <location>
        <begin position="30"/>
        <end position="54"/>
    </location>
</feature>
<keyword evidence="1" id="KW-0472">Membrane</keyword>
<dbReference type="RefSeq" id="WP_073010894.1">
    <property type="nucleotide sequence ID" value="NZ_FQZO01000008.1"/>
</dbReference>
<feature type="transmembrane region" description="Helical" evidence="1">
    <location>
        <begin position="277"/>
        <end position="295"/>
    </location>
</feature>
<dbReference type="Proteomes" id="UP000184080">
    <property type="component" value="Unassembled WGS sequence"/>
</dbReference>
<reference evidence="2 3" key="1">
    <citation type="submission" date="2016-11" db="EMBL/GenBank/DDBJ databases">
        <authorList>
            <person name="Jaros S."/>
            <person name="Januszkiewicz K."/>
            <person name="Wedrychowicz H."/>
        </authorList>
    </citation>
    <scope>NUCLEOTIDE SEQUENCE [LARGE SCALE GENOMIC DNA]</scope>
    <source>
        <strain evidence="2 3">DSM 21864</strain>
    </source>
</reference>
<feature type="transmembrane region" description="Helical" evidence="1">
    <location>
        <begin position="301"/>
        <end position="323"/>
    </location>
</feature>
<feature type="transmembrane region" description="Helical" evidence="1">
    <location>
        <begin position="6"/>
        <end position="23"/>
    </location>
</feature>
<dbReference type="EMBL" id="FQZO01000008">
    <property type="protein sequence ID" value="SHJ81575.1"/>
    <property type="molecule type" value="Genomic_DNA"/>
</dbReference>